<dbReference type="Gene3D" id="1.10.10.10">
    <property type="entry name" value="Winged helix-like DNA-binding domain superfamily/Winged helix DNA-binding domain"/>
    <property type="match status" value="1"/>
</dbReference>
<dbReference type="RefSeq" id="WP_127931528.1">
    <property type="nucleotide sequence ID" value="NZ_SAUN01000001.1"/>
</dbReference>
<dbReference type="Pfam" id="PF00126">
    <property type="entry name" value="HTH_1"/>
    <property type="match status" value="1"/>
</dbReference>
<dbReference type="GO" id="GO:0003677">
    <property type="term" value="F:DNA binding"/>
    <property type="evidence" value="ECO:0007669"/>
    <property type="project" value="UniProtKB-KW"/>
</dbReference>
<gene>
    <name evidence="6" type="ORF">EDD27_1298</name>
</gene>
<evidence type="ECO:0000256" key="4">
    <source>
        <dbReference type="ARBA" id="ARBA00023163"/>
    </source>
</evidence>
<dbReference type="CDD" id="cd05466">
    <property type="entry name" value="PBP2_LTTR_substrate"/>
    <property type="match status" value="1"/>
</dbReference>
<sequence>MDRRQLEYFLAVASHGSFTSAASALRVAQPSLSYTIRTLERELGTSLFHRLGRGVRLTPEGQALVGSAQQVLRAFQSALSSVQQVTRLEAGRLDIVALTTLAVDPLAGLVGTFRRAHPGVDIRIEDPEHAAAVAEMVRVGECELGLADFSVPSAGLRALELREQEMLAVLPPDAEMATGRSVKMTQVAAMDLITTPPGTTTRTLLEQSLAGAGVPLRIAVETPHRAAIVPLVLAGAGVALLPRPMAEDAARQGARIGVIDPPVVRRVRLLWRPEPLSHAGQAFVEMVRRETAPGRVDEPSHGHRETL</sequence>
<organism evidence="6 7">
    <name type="scientific">Nonomuraea polychroma</name>
    <dbReference type="NCBI Taxonomy" id="46176"/>
    <lineage>
        <taxon>Bacteria</taxon>
        <taxon>Bacillati</taxon>
        <taxon>Actinomycetota</taxon>
        <taxon>Actinomycetes</taxon>
        <taxon>Streptosporangiales</taxon>
        <taxon>Streptosporangiaceae</taxon>
        <taxon>Nonomuraea</taxon>
    </lineage>
</organism>
<keyword evidence="7" id="KW-1185">Reference proteome</keyword>
<proteinExistence type="inferred from homology"/>
<evidence type="ECO:0000256" key="3">
    <source>
        <dbReference type="ARBA" id="ARBA00023125"/>
    </source>
</evidence>
<dbReference type="PANTHER" id="PTHR30419:SF8">
    <property type="entry name" value="NITROGEN ASSIMILATION TRANSCRIPTIONAL ACTIVATOR-RELATED"/>
    <property type="match status" value="1"/>
</dbReference>
<evidence type="ECO:0000256" key="2">
    <source>
        <dbReference type="ARBA" id="ARBA00023015"/>
    </source>
</evidence>
<dbReference type="GO" id="GO:0005829">
    <property type="term" value="C:cytosol"/>
    <property type="evidence" value="ECO:0007669"/>
    <property type="project" value="TreeGrafter"/>
</dbReference>
<reference evidence="6 7" key="1">
    <citation type="submission" date="2019-01" db="EMBL/GenBank/DDBJ databases">
        <title>Sequencing the genomes of 1000 actinobacteria strains.</title>
        <authorList>
            <person name="Klenk H.-P."/>
        </authorList>
    </citation>
    <scope>NUCLEOTIDE SEQUENCE [LARGE SCALE GENOMIC DNA]</scope>
    <source>
        <strain evidence="6 7">DSM 43925</strain>
    </source>
</reference>
<evidence type="ECO:0000259" key="5">
    <source>
        <dbReference type="PROSITE" id="PS50931"/>
    </source>
</evidence>
<dbReference type="SUPFAM" id="SSF53850">
    <property type="entry name" value="Periplasmic binding protein-like II"/>
    <property type="match status" value="1"/>
</dbReference>
<dbReference type="PRINTS" id="PR00039">
    <property type="entry name" value="HTHLYSR"/>
</dbReference>
<dbReference type="PROSITE" id="PS50931">
    <property type="entry name" value="HTH_LYSR"/>
    <property type="match status" value="1"/>
</dbReference>
<dbReference type="FunFam" id="1.10.10.10:FF:000001">
    <property type="entry name" value="LysR family transcriptional regulator"/>
    <property type="match status" value="1"/>
</dbReference>
<dbReference type="Proteomes" id="UP000284824">
    <property type="component" value="Unassembled WGS sequence"/>
</dbReference>
<evidence type="ECO:0000313" key="7">
    <source>
        <dbReference type="Proteomes" id="UP000284824"/>
    </source>
</evidence>
<keyword evidence="4" id="KW-0804">Transcription</keyword>
<evidence type="ECO:0000313" key="6">
    <source>
        <dbReference type="EMBL" id="RVX38967.1"/>
    </source>
</evidence>
<dbReference type="InterPro" id="IPR050950">
    <property type="entry name" value="HTH-type_LysR_regulators"/>
</dbReference>
<dbReference type="Pfam" id="PF03466">
    <property type="entry name" value="LysR_substrate"/>
    <property type="match status" value="1"/>
</dbReference>
<dbReference type="InterPro" id="IPR036388">
    <property type="entry name" value="WH-like_DNA-bd_sf"/>
</dbReference>
<protein>
    <submittedName>
        <fullName evidence="6">DNA-binding transcriptional LysR family regulator</fullName>
    </submittedName>
</protein>
<dbReference type="SUPFAM" id="SSF46785">
    <property type="entry name" value="Winged helix' DNA-binding domain"/>
    <property type="match status" value="1"/>
</dbReference>
<accession>A0A438M031</accession>
<comment type="caution">
    <text evidence="6">The sequence shown here is derived from an EMBL/GenBank/DDBJ whole genome shotgun (WGS) entry which is preliminary data.</text>
</comment>
<dbReference type="AlphaFoldDB" id="A0A438M031"/>
<dbReference type="GO" id="GO:0003700">
    <property type="term" value="F:DNA-binding transcription factor activity"/>
    <property type="evidence" value="ECO:0007669"/>
    <property type="project" value="InterPro"/>
</dbReference>
<feature type="domain" description="HTH lysR-type" evidence="5">
    <location>
        <begin position="1"/>
        <end position="58"/>
    </location>
</feature>
<keyword evidence="2" id="KW-0805">Transcription regulation</keyword>
<dbReference type="OrthoDB" id="3181812at2"/>
<dbReference type="InterPro" id="IPR000847">
    <property type="entry name" value="LysR_HTH_N"/>
</dbReference>
<name>A0A438M031_9ACTN</name>
<evidence type="ECO:0000256" key="1">
    <source>
        <dbReference type="ARBA" id="ARBA00009437"/>
    </source>
</evidence>
<dbReference type="PANTHER" id="PTHR30419">
    <property type="entry name" value="HTH-TYPE TRANSCRIPTIONAL REGULATOR YBHD"/>
    <property type="match status" value="1"/>
</dbReference>
<dbReference type="Gene3D" id="3.40.190.290">
    <property type="match status" value="1"/>
</dbReference>
<keyword evidence="3 6" id="KW-0238">DNA-binding</keyword>
<dbReference type="EMBL" id="SAUN01000001">
    <property type="protein sequence ID" value="RVX38967.1"/>
    <property type="molecule type" value="Genomic_DNA"/>
</dbReference>
<dbReference type="InterPro" id="IPR005119">
    <property type="entry name" value="LysR_subst-bd"/>
</dbReference>
<dbReference type="InterPro" id="IPR036390">
    <property type="entry name" value="WH_DNA-bd_sf"/>
</dbReference>
<comment type="similarity">
    <text evidence="1">Belongs to the LysR transcriptional regulatory family.</text>
</comment>